<organism evidence="2 3">
    <name type="scientific">Paludisphaera borealis</name>
    <dbReference type="NCBI Taxonomy" id="1387353"/>
    <lineage>
        <taxon>Bacteria</taxon>
        <taxon>Pseudomonadati</taxon>
        <taxon>Planctomycetota</taxon>
        <taxon>Planctomycetia</taxon>
        <taxon>Isosphaerales</taxon>
        <taxon>Isosphaeraceae</taxon>
        <taxon>Paludisphaera</taxon>
    </lineage>
</organism>
<feature type="transmembrane region" description="Helical" evidence="1">
    <location>
        <begin position="178"/>
        <end position="196"/>
    </location>
</feature>
<reference evidence="3" key="1">
    <citation type="submission" date="2016-12" db="EMBL/GenBank/DDBJ databases">
        <title>Comparative genomics of four Isosphaeraceae planctomycetes: a common pool of plasmids and glycoside hydrolase genes.</title>
        <authorList>
            <person name="Ivanova A."/>
        </authorList>
    </citation>
    <scope>NUCLEOTIDE SEQUENCE [LARGE SCALE GENOMIC DNA]</scope>
    <source>
        <strain evidence="3">PX4</strain>
    </source>
</reference>
<feature type="transmembrane region" description="Helical" evidence="1">
    <location>
        <begin position="95"/>
        <end position="115"/>
    </location>
</feature>
<keyword evidence="1" id="KW-0812">Transmembrane</keyword>
<name>A0A1U7CTS9_9BACT</name>
<keyword evidence="3" id="KW-1185">Reference proteome</keyword>
<proteinExistence type="predicted"/>
<dbReference type="KEGG" id="pbor:BSF38_03884"/>
<dbReference type="AlphaFoldDB" id="A0A1U7CTS9"/>
<gene>
    <name evidence="2" type="ORF">BSF38_03884</name>
</gene>
<dbReference type="EMBL" id="CP019082">
    <property type="protein sequence ID" value="APW62345.1"/>
    <property type="molecule type" value="Genomic_DNA"/>
</dbReference>
<feature type="transmembrane region" description="Helical" evidence="1">
    <location>
        <begin position="208"/>
        <end position="229"/>
    </location>
</feature>
<keyword evidence="1" id="KW-0472">Membrane</keyword>
<evidence type="ECO:0000313" key="2">
    <source>
        <dbReference type="EMBL" id="APW62345.1"/>
    </source>
</evidence>
<feature type="transmembrane region" description="Helical" evidence="1">
    <location>
        <begin position="286"/>
        <end position="314"/>
    </location>
</feature>
<evidence type="ECO:0000256" key="1">
    <source>
        <dbReference type="SAM" id="Phobius"/>
    </source>
</evidence>
<feature type="transmembrane region" description="Helical" evidence="1">
    <location>
        <begin position="249"/>
        <end position="274"/>
    </location>
</feature>
<sequence length="319" mass="33558">MAELRNGEPNPGAVAVADLSVGVETHAASAVGVPDRNSLQVAVPDLTIGLGGSSGESVRETGAACDSESFFEPTERPRTVGGLESRRSARSMKRVGPMLVLWAVLIIDLQGALWLSGVKTLALQQAVEQGVARAESRTVGEMADNQIHKAIRDQRATLRFWTILALIGDFVVEPLAPAVRALVVATLLSALAALAGRPIGFRLALDECAAVQGYWVLGLALQTTLVFALRTSEVDASMALLLPSGTYRAAPWVAWRQADAFALLGWSSLILGGWRRGQANLATATAACSVVAAVEAAIRIGLTLITGAAMRLILMPGRF</sequence>
<keyword evidence="1" id="KW-1133">Transmembrane helix</keyword>
<protein>
    <submittedName>
        <fullName evidence="2">Uncharacterized protein</fullName>
    </submittedName>
</protein>
<dbReference type="Proteomes" id="UP000186309">
    <property type="component" value="Chromosome"/>
</dbReference>
<dbReference type="STRING" id="1387353.BSF38_03884"/>
<accession>A0A1U7CTS9</accession>
<evidence type="ECO:0000313" key="3">
    <source>
        <dbReference type="Proteomes" id="UP000186309"/>
    </source>
</evidence>